<reference evidence="1" key="1">
    <citation type="submission" date="2020-04" db="EMBL/GenBank/DDBJ databases">
        <authorList>
            <person name="Zhang T."/>
        </authorList>
    </citation>
    <scope>NUCLEOTIDE SEQUENCE</scope>
    <source>
        <strain evidence="1">HKST-UBA02</strain>
    </source>
</reference>
<evidence type="ECO:0008006" key="3">
    <source>
        <dbReference type="Google" id="ProtNLM"/>
    </source>
</evidence>
<gene>
    <name evidence="1" type="ORF">KDA27_20075</name>
</gene>
<accession>A0A956NEW6</accession>
<dbReference type="Proteomes" id="UP000739538">
    <property type="component" value="Unassembled WGS sequence"/>
</dbReference>
<dbReference type="EMBL" id="JAGQHS010000143">
    <property type="protein sequence ID" value="MCA9758102.1"/>
    <property type="molecule type" value="Genomic_DNA"/>
</dbReference>
<dbReference type="PROSITE" id="PS51257">
    <property type="entry name" value="PROKAR_LIPOPROTEIN"/>
    <property type="match status" value="1"/>
</dbReference>
<proteinExistence type="predicted"/>
<evidence type="ECO:0000313" key="1">
    <source>
        <dbReference type="EMBL" id="MCA9758102.1"/>
    </source>
</evidence>
<name>A0A956NEW6_UNCEI</name>
<protein>
    <recommendedName>
        <fullName evidence="3">Lipoprotein</fullName>
    </recommendedName>
</protein>
<comment type="caution">
    <text evidence="1">The sequence shown here is derived from an EMBL/GenBank/DDBJ whole genome shotgun (WGS) entry which is preliminary data.</text>
</comment>
<reference evidence="1" key="2">
    <citation type="journal article" date="2021" name="Microbiome">
        <title>Successional dynamics and alternative stable states in a saline activated sludge microbial community over 9 years.</title>
        <authorList>
            <person name="Wang Y."/>
            <person name="Ye J."/>
            <person name="Ju F."/>
            <person name="Liu L."/>
            <person name="Boyd J.A."/>
            <person name="Deng Y."/>
            <person name="Parks D.H."/>
            <person name="Jiang X."/>
            <person name="Yin X."/>
            <person name="Woodcroft B.J."/>
            <person name="Tyson G.W."/>
            <person name="Hugenholtz P."/>
            <person name="Polz M.F."/>
            <person name="Zhang T."/>
        </authorList>
    </citation>
    <scope>NUCLEOTIDE SEQUENCE</scope>
    <source>
        <strain evidence="1">HKST-UBA02</strain>
    </source>
</reference>
<dbReference type="AlphaFoldDB" id="A0A956NEW6"/>
<sequence>MKTNSNLGWRVHPFAPALGALLFLGGCASAKFIPTGEEYPDRGDDCSIEVFSSRIPDRDYVELGIVEGEGSLGKDSLEHVLPKMKVAACQAGGDAIILTSNHKSVDVFSDGSDDQLNVTATVIRWRD</sequence>
<evidence type="ECO:0000313" key="2">
    <source>
        <dbReference type="Proteomes" id="UP000739538"/>
    </source>
</evidence>
<organism evidence="1 2">
    <name type="scientific">Eiseniibacteriota bacterium</name>
    <dbReference type="NCBI Taxonomy" id="2212470"/>
    <lineage>
        <taxon>Bacteria</taxon>
        <taxon>Candidatus Eiseniibacteriota</taxon>
    </lineage>
</organism>